<dbReference type="RefSeq" id="WP_010407678.1">
    <property type="nucleotide sequence ID" value="NZ_JAWXXV010000001.1"/>
</dbReference>
<dbReference type="PROSITE" id="PS51257">
    <property type="entry name" value="PROKAR_LIPOPROTEIN"/>
    <property type="match status" value="1"/>
</dbReference>
<protein>
    <recommendedName>
        <fullName evidence="3">Lipoprotein</fullName>
    </recommendedName>
</protein>
<proteinExistence type="predicted"/>
<keyword evidence="2" id="KW-1185">Reference proteome</keyword>
<gene>
    <name evidence="1" type="ORF">SIL82_15275</name>
</gene>
<evidence type="ECO:0000313" key="2">
    <source>
        <dbReference type="Proteomes" id="UP001279660"/>
    </source>
</evidence>
<sequence length="127" mass="12438">MARRTFDPRVLPITSAVATALLVGACSPSTDVAKSDVAVCRDAAGVRVDDANCVRSGGGHGGGGAIVGAATWYYLSRGSMVPPMGQSLAGGYTTPRAGVGYARASAATVSRGGFGMSARGGSGGVGE</sequence>
<evidence type="ECO:0008006" key="3">
    <source>
        <dbReference type="Google" id="ProtNLM"/>
    </source>
</evidence>
<evidence type="ECO:0000313" key="1">
    <source>
        <dbReference type="EMBL" id="MDX5985616.1"/>
    </source>
</evidence>
<comment type="caution">
    <text evidence="1">The sequence shown here is derived from an EMBL/GenBank/DDBJ whole genome shotgun (WGS) entry which is preliminary data.</text>
</comment>
<dbReference type="EMBL" id="JAWXXV010000001">
    <property type="protein sequence ID" value="MDX5985616.1"/>
    <property type="molecule type" value="Genomic_DNA"/>
</dbReference>
<reference evidence="1 2" key="1">
    <citation type="submission" date="2023-11" db="EMBL/GenBank/DDBJ databases">
        <title>MicrobeMod: A computational toolkit for identifying prokaryotic methylation and restriction-modification with nanopore sequencing.</title>
        <authorList>
            <person name="Crits-Christoph A."/>
            <person name="Kang S.C."/>
            <person name="Lee H."/>
            <person name="Ostrov N."/>
        </authorList>
    </citation>
    <scope>NUCLEOTIDE SEQUENCE [LARGE SCALE GENOMIC DNA]</scope>
    <source>
        <strain evidence="1 2">ATCC 14820</strain>
    </source>
</reference>
<dbReference type="Proteomes" id="UP001279660">
    <property type="component" value="Unassembled WGS sequence"/>
</dbReference>
<accession>A0ABU4PN86</accession>
<organism evidence="1 2">
    <name type="scientific">Sphingomonas echinoides</name>
    <dbReference type="NCBI Taxonomy" id="59803"/>
    <lineage>
        <taxon>Bacteria</taxon>
        <taxon>Pseudomonadati</taxon>
        <taxon>Pseudomonadota</taxon>
        <taxon>Alphaproteobacteria</taxon>
        <taxon>Sphingomonadales</taxon>
        <taxon>Sphingomonadaceae</taxon>
        <taxon>Sphingomonas</taxon>
    </lineage>
</organism>
<name>A0ABU4PN86_9SPHN</name>